<protein>
    <recommendedName>
        <fullName evidence="5">FYVE-type domain-containing protein</fullName>
    </recommendedName>
</protein>
<name>A0AAV2Z6Q7_9STRA</name>
<organism evidence="6 7">
    <name type="scientific">Lagenidium giganteum</name>
    <dbReference type="NCBI Taxonomy" id="4803"/>
    <lineage>
        <taxon>Eukaryota</taxon>
        <taxon>Sar</taxon>
        <taxon>Stramenopiles</taxon>
        <taxon>Oomycota</taxon>
        <taxon>Peronosporomycetes</taxon>
        <taxon>Pythiales</taxon>
        <taxon>Pythiaceae</taxon>
    </lineage>
</organism>
<evidence type="ECO:0000313" key="7">
    <source>
        <dbReference type="Proteomes" id="UP001146120"/>
    </source>
</evidence>
<dbReference type="InterPro" id="IPR023393">
    <property type="entry name" value="START-like_dom_sf"/>
</dbReference>
<dbReference type="Pfam" id="PF01852">
    <property type="entry name" value="START"/>
    <property type="match status" value="1"/>
</dbReference>
<evidence type="ECO:0000259" key="5">
    <source>
        <dbReference type="PROSITE" id="PS50178"/>
    </source>
</evidence>
<dbReference type="Proteomes" id="UP001146120">
    <property type="component" value="Unassembled WGS sequence"/>
</dbReference>
<dbReference type="SUPFAM" id="SSF55961">
    <property type="entry name" value="Bet v1-like"/>
    <property type="match status" value="2"/>
</dbReference>
<keyword evidence="2 4" id="KW-0863">Zinc-finger</keyword>
<gene>
    <name evidence="6" type="ORF">N0F65_007332</name>
</gene>
<proteinExistence type="predicted"/>
<dbReference type="AlphaFoldDB" id="A0AAV2Z6Q7"/>
<reference evidence="6" key="2">
    <citation type="journal article" date="2023" name="Microbiol Resour">
        <title>Decontamination and Annotation of the Draft Genome Sequence of the Oomycete Lagenidium giganteum ARSEF 373.</title>
        <authorList>
            <person name="Morgan W.R."/>
            <person name="Tartar A."/>
        </authorList>
    </citation>
    <scope>NUCLEOTIDE SEQUENCE</scope>
    <source>
        <strain evidence="6">ARSEF 373</strain>
    </source>
</reference>
<dbReference type="InterPro" id="IPR017455">
    <property type="entry name" value="Znf_FYVE-rel"/>
</dbReference>
<dbReference type="CDD" id="cd00065">
    <property type="entry name" value="FYVE_like_SF"/>
    <property type="match status" value="1"/>
</dbReference>
<dbReference type="InterPro" id="IPR052727">
    <property type="entry name" value="Rab4/Rab5_effector"/>
</dbReference>
<dbReference type="PANTHER" id="PTHR13510">
    <property type="entry name" value="FYVE-FINGER-CONTAINING RAB5 EFFECTOR PROTEIN RABENOSYN-5-RELATED"/>
    <property type="match status" value="1"/>
</dbReference>
<dbReference type="InterPro" id="IPR002913">
    <property type="entry name" value="START_lipid-bd_dom"/>
</dbReference>
<dbReference type="GO" id="GO:0008270">
    <property type="term" value="F:zinc ion binding"/>
    <property type="evidence" value="ECO:0007669"/>
    <property type="project" value="UniProtKB-KW"/>
</dbReference>
<dbReference type="PANTHER" id="PTHR13510:SF44">
    <property type="entry name" value="RABENOSYN-5"/>
    <property type="match status" value="1"/>
</dbReference>
<feature type="domain" description="FYVE-type" evidence="5">
    <location>
        <begin position="516"/>
        <end position="575"/>
    </location>
</feature>
<dbReference type="SUPFAM" id="SSF57903">
    <property type="entry name" value="FYVE/PHD zinc finger"/>
    <property type="match status" value="1"/>
</dbReference>
<dbReference type="Gene3D" id="3.30.40.10">
    <property type="entry name" value="Zinc/RING finger domain, C3HC4 (zinc finger)"/>
    <property type="match status" value="1"/>
</dbReference>
<reference evidence="6" key="1">
    <citation type="submission" date="2022-11" db="EMBL/GenBank/DDBJ databases">
        <authorList>
            <person name="Morgan W.R."/>
            <person name="Tartar A."/>
        </authorList>
    </citation>
    <scope>NUCLEOTIDE SEQUENCE</scope>
    <source>
        <strain evidence="6">ARSEF 373</strain>
    </source>
</reference>
<dbReference type="GO" id="GO:0008289">
    <property type="term" value="F:lipid binding"/>
    <property type="evidence" value="ECO:0007669"/>
    <property type="project" value="InterPro"/>
</dbReference>
<dbReference type="Gene3D" id="3.30.530.20">
    <property type="match status" value="2"/>
</dbReference>
<dbReference type="EMBL" id="DAKRPA010000048">
    <property type="protein sequence ID" value="DBA01435.1"/>
    <property type="molecule type" value="Genomic_DNA"/>
</dbReference>
<dbReference type="InterPro" id="IPR011011">
    <property type="entry name" value="Znf_FYVE_PHD"/>
</dbReference>
<sequence>MDDQERGEWVSYGHEVYARFVSRVQQLEQGKTRLQHQRGLEHADKAEGKRVSCMEKRRIYGSFPELADLYLNDKKKVVLDFSESKCLVPLLVPTEQSPNQYVGLRWSKVTSPTRLAQDRDYCYIEVMKPFVDARGRTAWAKCSHSVRYPGCPENPAMIRGQIFHSGIIFRETSQPGLLEATFYYDCDTRGIPSFLAPMVLKSRGKNNAELINHYLKMARMATSRHDNPLLQTSVSDLLAKEKRCGSCSNRLPRWRSKEKCHYCRATPIATMRAETAIRFAPEKLDPKELHQLTEQARAEFQKLFQCIRFISQDGALGARVADVANSSTRATICSAAKINATIDEVADIFFSDHTHLATGFAQSQQIVSLLEPDTEHPLRAAGVRWSLWDSPSRFVRKRDLCYIEYMDVFEDDQGRRGWARCTRSVEHKSCPNLTRSHSIVRAEMYCSGSIYKESDTPGVLDVMTLYDVDTRGIPAWLTKMVALRKSKNAERLEHLVRLARIMANGEDPNAKYVQISKSTRVCRGCSEGLSRWKKSKKCRRCNDYLCKSCSQVVYTDDARLNKLNRICVHCVDDMIDNERGVDSYADANDPLARFNGSVTSAQRLRFISARSSAKTRHRSIESPTLTDTAVSDEPLNIADLCSEEADSTMAEPQIAGSEAGLDLSYLSQFKNVKC</sequence>
<keyword evidence="1" id="KW-0479">Metal-binding</keyword>
<comment type="caution">
    <text evidence="6">The sequence shown here is derived from an EMBL/GenBank/DDBJ whole genome shotgun (WGS) entry which is preliminary data.</text>
</comment>
<accession>A0AAV2Z6Q7</accession>
<keyword evidence="7" id="KW-1185">Reference proteome</keyword>
<evidence type="ECO:0000313" key="6">
    <source>
        <dbReference type="EMBL" id="DBA01435.1"/>
    </source>
</evidence>
<dbReference type="PROSITE" id="PS50178">
    <property type="entry name" value="ZF_FYVE"/>
    <property type="match status" value="1"/>
</dbReference>
<evidence type="ECO:0000256" key="1">
    <source>
        <dbReference type="ARBA" id="ARBA00022723"/>
    </source>
</evidence>
<evidence type="ECO:0000256" key="3">
    <source>
        <dbReference type="ARBA" id="ARBA00022833"/>
    </source>
</evidence>
<dbReference type="InterPro" id="IPR013083">
    <property type="entry name" value="Znf_RING/FYVE/PHD"/>
</dbReference>
<evidence type="ECO:0000256" key="2">
    <source>
        <dbReference type="ARBA" id="ARBA00022771"/>
    </source>
</evidence>
<keyword evidence="3" id="KW-0862">Zinc</keyword>
<evidence type="ECO:0000256" key="4">
    <source>
        <dbReference type="PROSITE-ProRule" id="PRU00091"/>
    </source>
</evidence>